<proteinExistence type="predicted"/>
<evidence type="ECO:0000313" key="1">
    <source>
        <dbReference type="EMBL" id="CVI25247.1"/>
    </source>
</evidence>
<name>A0A822VCM1_AGRTU</name>
<sequence>MRIDGVCCFPSDPDTAADLQAPLWSPRVYPNAFMLLPVAHIIDASGPTIRLAHLDCLDLRRDPVAEELRTRRCWQSHLERAQWLSREGYKRILEKAAANRV</sequence>
<accession>A0A822VCM1</accession>
<comment type="caution">
    <text evidence="1">The sequence shown here is derived from an EMBL/GenBank/DDBJ whole genome shotgun (WGS) entry which is preliminary data.</text>
</comment>
<organism evidence="1 2">
    <name type="scientific">Agrobacterium tumefaciens str. B6</name>
    <dbReference type="NCBI Taxonomy" id="1183423"/>
    <lineage>
        <taxon>Bacteria</taxon>
        <taxon>Pseudomonadati</taxon>
        <taxon>Pseudomonadota</taxon>
        <taxon>Alphaproteobacteria</taxon>
        <taxon>Hyphomicrobiales</taxon>
        <taxon>Rhizobiaceae</taxon>
        <taxon>Rhizobium/Agrobacterium group</taxon>
        <taxon>Agrobacterium</taxon>
        <taxon>Agrobacterium tumefaciens complex</taxon>
    </lineage>
</organism>
<protein>
    <submittedName>
        <fullName evidence="1">Uncharacterized protein</fullName>
    </submittedName>
</protein>
<evidence type="ECO:0000313" key="2">
    <source>
        <dbReference type="Proteomes" id="UP000192074"/>
    </source>
</evidence>
<reference evidence="1 2" key="1">
    <citation type="submission" date="2016-01" db="EMBL/GenBank/DDBJ databases">
        <authorList>
            <person name="Regsiter A."/>
            <person name="william w."/>
        </authorList>
    </citation>
    <scope>NUCLEOTIDE SEQUENCE [LARGE SCALE GENOMIC DNA]</scope>
    <source>
        <strain evidence="1 2">B6</strain>
    </source>
</reference>
<dbReference type="EMBL" id="FCNL01000042">
    <property type="protein sequence ID" value="CVI25247.1"/>
    <property type="molecule type" value="Genomic_DNA"/>
</dbReference>
<dbReference type="Proteomes" id="UP000192074">
    <property type="component" value="Unassembled WGS sequence"/>
</dbReference>
<dbReference type="AlphaFoldDB" id="A0A822VCM1"/>
<gene>
    <name evidence="1" type="ORF">AGR4A_pAt30062</name>
</gene>